<evidence type="ECO:0000313" key="2">
    <source>
        <dbReference type="EMBL" id="GAX74457.1"/>
    </source>
</evidence>
<gene>
    <name evidence="2" type="ORF">CEUSTIGMA_g1906.t1</name>
</gene>
<comment type="caution">
    <text evidence="2">The sequence shown here is derived from an EMBL/GenBank/DDBJ whole genome shotgun (WGS) entry which is preliminary data.</text>
</comment>
<protein>
    <submittedName>
        <fullName evidence="2">Uncharacterized protein</fullName>
    </submittedName>
</protein>
<dbReference type="AlphaFoldDB" id="A0A250WUF1"/>
<feature type="compositionally biased region" description="Low complexity" evidence="1">
    <location>
        <begin position="110"/>
        <end position="123"/>
    </location>
</feature>
<feature type="compositionally biased region" description="Low complexity" evidence="1">
    <location>
        <begin position="584"/>
        <end position="614"/>
    </location>
</feature>
<keyword evidence="3" id="KW-1185">Reference proteome</keyword>
<evidence type="ECO:0000256" key="1">
    <source>
        <dbReference type="SAM" id="MobiDB-lite"/>
    </source>
</evidence>
<name>A0A250WUF1_9CHLO</name>
<dbReference type="Proteomes" id="UP000232323">
    <property type="component" value="Unassembled WGS sequence"/>
</dbReference>
<organism evidence="2 3">
    <name type="scientific">Chlamydomonas eustigma</name>
    <dbReference type="NCBI Taxonomy" id="1157962"/>
    <lineage>
        <taxon>Eukaryota</taxon>
        <taxon>Viridiplantae</taxon>
        <taxon>Chlorophyta</taxon>
        <taxon>core chlorophytes</taxon>
        <taxon>Chlorophyceae</taxon>
        <taxon>CS clade</taxon>
        <taxon>Chlamydomonadales</taxon>
        <taxon>Chlamydomonadaceae</taxon>
        <taxon>Chlamydomonas</taxon>
    </lineage>
</organism>
<reference evidence="2 3" key="1">
    <citation type="submission" date="2017-08" db="EMBL/GenBank/DDBJ databases">
        <title>Acidophilic green algal genome provides insights into adaptation to an acidic environment.</title>
        <authorList>
            <person name="Hirooka S."/>
            <person name="Hirose Y."/>
            <person name="Kanesaki Y."/>
            <person name="Higuchi S."/>
            <person name="Fujiwara T."/>
            <person name="Onuma R."/>
            <person name="Era A."/>
            <person name="Ohbayashi R."/>
            <person name="Uzuka A."/>
            <person name="Nozaki H."/>
            <person name="Yoshikawa H."/>
            <person name="Miyagishima S.Y."/>
        </authorList>
    </citation>
    <scope>NUCLEOTIDE SEQUENCE [LARGE SCALE GENOMIC DNA]</scope>
    <source>
        <strain evidence="2 3">NIES-2499</strain>
    </source>
</reference>
<evidence type="ECO:0000313" key="3">
    <source>
        <dbReference type="Proteomes" id="UP000232323"/>
    </source>
</evidence>
<feature type="region of interest" description="Disordered" evidence="1">
    <location>
        <begin position="45"/>
        <end position="68"/>
    </location>
</feature>
<dbReference type="EMBL" id="BEGY01000007">
    <property type="protein sequence ID" value="GAX74457.1"/>
    <property type="molecule type" value="Genomic_DNA"/>
</dbReference>
<feature type="region of interest" description="Disordered" evidence="1">
    <location>
        <begin position="551"/>
        <end position="617"/>
    </location>
</feature>
<feature type="region of interest" description="Disordered" evidence="1">
    <location>
        <begin position="642"/>
        <end position="684"/>
    </location>
</feature>
<feature type="compositionally biased region" description="Polar residues" evidence="1">
    <location>
        <begin position="557"/>
        <end position="568"/>
    </location>
</feature>
<feature type="compositionally biased region" description="Basic residues" evidence="1">
    <location>
        <begin position="54"/>
        <end position="68"/>
    </location>
</feature>
<proteinExistence type="predicted"/>
<accession>A0A250WUF1</accession>
<feature type="compositionally biased region" description="Low complexity" evidence="1">
    <location>
        <begin position="648"/>
        <end position="684"/>
    </location>
</feature>
<sequence>MRTQHPLPRIVVQKSREHHNGRDIQGTLHTAALFDIIAAKVPGTADGTAGVPSHRQRPHGMVIKSRRKPAAASATAIVAAAVEMEDEVQRFFSSSSKRGGSSGSGGVKYDNGSNDSSSRSRSSWETTRDFILRPLLLDPHYQHQQLFSMAEPPSQYNDMDCRYHCYTPAAEQQAEEAAHQGYGGLKPSLAKRCLGKRGREVPAATAATLNYLNNEETTGPRSKRQRVATTIVMSSKSITSSHVQSLFRPYTAARAAGTTKPLSVASGAPQLMLRMHALLRRIQSGSVPWLNPVPADAGGPRKLPPQAPWQHLVSGARGFPQVPPQAPWQYPAPGGGGRPQLPLQQLAPWQYPAPGSRRGVQPQFYRGTHLSALATGHNAGLHLSAGPTGYYPRAHPEIMAAGHNQGVHHPETMAAGHNYQGVHYPEVAPVGHHSNPTAHPLSVAGSCYRWPKPSQEGGHLQKLNPSGAGVGTCPGIHNNLSSGRGRSQKFRKNFPSGANLNRQMRLVSKPSLEVVDCSPAGLHNNKLSACSRGQSLGLTQPSSASAVAMADEDYSETHSSALLESVPTSRRHCPQAPSGGGGMIRPIIITTGGGSSLHSLSRASTSGASSVSSRHTTDHHSLCNEAAVEAVLQSWVAAGGGSKPNALPTASNEATAPTAAPTASDEATAPTAAPTASNVATAATAPTASNEAAAASAPTASSYGAAATAAPTASSYGAAATAHPATSWSVVGAGTGAGDAPSTHPAECTALFHSISRSSSSSSNVQLPSLELSASGHEHMEAGSHDTTEASNCKAPPQSVAVFCSAPVPQSSVVLCGTLVDDLSAALLVDGWVDKEGVDEEHLVQYQLRHEVYQQFLDDEGGCDVHPLLTDNDMGGYGGCGADEGGCDVHPLLSDDMGGHGGGVDEGLVGEQLSEEEAMQVQLVEQEAATLFSMMGCESFL</sequence>
<feature type="region of interest" description="Disordered" evidence="1">
    <location>
        <begin position="455"/>
        <end position="497"/>
    </location>
</feature>
<feature type="region of interest" description="Disordered" evidence="1">
    <location>
        <begin position="92"/>
        <end position="124"/>
    </location>
</feature>